<feature type="transmembrane region" description="Helical" evidence="2">
    <location>
        <begin position="162"/>
        <end position="182"/>
    </location>
</feature>
<evidence type="ECO:0000256" key="1">
    <source>
        <dbReference type="ARBA" id="ARBA00010894"/>
    </source>
</evidence>
<accession>A0A1F6VIX4</accession>
<keyword evidence="2" id="KW-1133">Transmembrane helix</keyword>
<comment type="caution">
    <text evidence="3">The sequence shown here is derived from an EMBL/GenBank/DDBJ whole genome shotgun (WGS) entry which is preliminary data.</text>
</comment>
<feature type="transmembrane region" description="Helical" evidence="2">
    <location>
        <begin position="58"/>
        <end position="76"/>
    </location>
</feature>
<evidence type="ECO:0008006" key="5">
    <source>
        <dbReference type="Google" id="ProtNLM"/>
    </source>
</evidence>
<keyword evidence="2" id="KW-0812">Transmembrane</keyword>
<gene>
    <name evidence="3" type="ORF">A2W18_04120</name>
</gene>
<dbReference type="EMBL" id="MFSP01000016">
    <property type="protein sequence ID" value="OGI69631.1"/>
    <property type="molecule type" value="Genomic_DNA"/>
</dbReference>
<protein>
    <recommendedName>
        <fullName evidence="5">YggT family protein</fullName>
    </recommendedName>
</protein>
<dbReference type="Pfam" id="PF02325">
    <property type="entry name" value="CCB3_YggT"/>
    <property type="match status" value="2"/>
</dbReference>
<dbReference type="InterPro" id="IPR003425">
    <property type="entry name" value="CCB3/YggT"/>
</dbReference>
<keyword evidence="2" id="KW-0472">Membrane</keyword>
<organism evidence="3 4">
    <name type="scientific">Candidatus Muproteobacteria bacterium RBG_16_60_9</name>
    <dbReference type="NCBI Taxonomy" id="1817755"/>
    <lineage>
        <taxon>Bacteria</taxon>
        <taxon>Pseudomonadati</taxon>
        <taxon>Pseudomonadota</taxon>
        <taxon>Candidatus Muproteobacteria</taxon>
    </lineage>
</organism>
<comment type="similarity">
    <text evidence="1">Belongs to the YggT family.</text>
</comment>
<dbReference type="PANTHER" id="PTHR33219">
    <property type="entry name" value="YLMG HOMOLOG PROTEIN 2, CHLOROPLASTIC"/>
    <property type="match status" value="1"/>
</dbReference>
<evidence type="ECO:0000313" key="4">
    <source>
        <dbReference type="Proteomes" id="UP000179076"/>
    </source>
</evidence>
<feature type="transmembrane region" description="Helical" evidence="2">
    <location>
        <begin position="108"/>
        <end position="126"/>
    </location>
</feature>
<proteinExistence type="inferred from homology"/>
<feature type="transmembrane region" description="Helical" evidence="2">
    <location>
        <begin position="7"/>
        <end position="29"/>
    </location>
</feature>
<dbReference type="AlphaFoldDB" id="A0A1F6VIX4"/>
<reference evidence="3 4" key="1">
    <citation type="journal article" date="2016" name="Nat. Commun.">
        <title>Thousands of microbial genomes shed light on interconnected biogeochemical processes in an aquifer system.</title>
        <authorList>
            <person name="Anantharaman K."/>
            <person name="Brown C.T."/>
            <person name="Hug L.A."/>
            <person name="Sharon I."/>
            <person name="Castelle C.J."/>
            <person name="Probst A.J."/>
            <person name="Thomas B.C."/>
            <person name="Singh A."/>
            <person name="Wilkins M.J."/>
            <person name="Karaoz U."/>
            <person name="Brodie E.L."/>
            <person name="Williams K.H."/>
            <person name="Hubbard S.S."/>
            <person name="Banfield J.F."/>
        </authorList>
    </citation>
    <scope>NUCLEOTIDE SEQUENCE [LARGE SCALE GENOMIC DNA]</scope>
</reference>
<dbReference type="Proteomes" id="UP000179076">
    <property type="component" value="Unassembled WGS sequence"/>
</dbReference>
<dbReference type="GO" id="GO:0016020">
    <property type="term" value="C:membrane"/>
    <property type="evidence" value="ECO:0007669"/>
    <property type="project" value="InterPro"/>
</dbReference>
<dbReference type="PANTHER" id="PTHR33219:SF14">
    <property type="entry name" value="PROTEIN COFACTOR ASSEMBLY OF COMPLEX C SUBUNIT B CCB3, CHLOROPLASTIC-RELATED"/>
    <property type="match status" value="1"/>
</dbReference>
<name>A0A1F6VIX4_9PROT</name>
<evidence type="ECO:0000313" key="3">
    <source>
        <dbReference type="EMBL" id="OGI69631.1"/>
    </source>
</evidence>
<evidence type="ECO:0000256" key="2">
    <source>
        <dbReference type="SAM" id="Phobius"/>
    </source>
</evidence>
<sequence length="192" mass="21206">MTYFNQAGLYLIQLVFGFYILLVLLRLLFQLVRASFYNPISQFIVTLTQPPLQLLRRFIPGLLGIDMAAVVLLLALQMLEIYMVAWFQGAYPAVGGVAVLAIAQLVEFAIYVFIIGILIRVILSWVNPHGGRNPVGDLLNSLTEPMLAPARRLIPPISGLDLSPIAVFVLLQLTLILIVRPLHDLGAGLMLS</sequence>